<feature type="domain" description="Fungal lipase-type" evidence="2">
    <location>
        <begin position="149"/>
        <end position="287"/>
    </location>
</feature>
<dbReference type="PANTHER" id="PTHR45908">
    <property type="entry name" value="PROTEIN CBG11750-RELATED"/>
    <property type="match status" value="1"/>
</dbReference>
<dbReference type="InterPro" id="IPR002921">
    <property type="entry name" value="Fungal_lipase-type"/>
</dbReference>
<dbReference type="CDD" id="cd00519">
    <property type="entry name" value="Lipase_3"/>
    <property type="match status" value="1"/>
</dbReference>
<accession>A0A090LIA6</accession>
<evidence type="ECO:0000313" key="5">
    <source>
        <dbReference type="WBParaSite" id="SRAE_2000419900.1"/>
    </source>
</evidence>
<evidence type="ECO:0000256" key="1">
    <source>
        <dbReference type="SAM" id="SignalP"/>
    </source>
</evidence>
<dbReference type="GO" id="GO:0006629">
    <property type="term" value="P:lipid metabolic process"/>
    <property type="evidence" value="ECO:0007669"/>
    <property type="project" value="InterPro"/>
</dbReference>
<feature type="signal peptide" evidence="1">
    <location>
        <begin position="1"/>
        <end position="23"/>
    </location>
</feature>
<organism evidence="3">
    <name type="scientific">Strongyloides ratti</name>
    <name type="common">Parasitic roundworm</name>
    <dbReference type="NCBI Taxonomy" id="34506"/>
    <lineage>
        <taxon>Eukaryota</taxon>
        <taxon>Metazoa</taxon>
        <taxon>Ecdysozoa</taxon>
        <taxon>Nematoda</taxon>
        <taxon>Chromadorea</taxon>
        <taxon>Rhabditida</taxon>
        <taxon>Tylenchina</taxon>
        <taxon>Panagrolaimomorpha</taxon>
        <taxon>Strongyloidoidea</taxon>
        <taxon>Strongyloididae</taxon>
        <taxon>Strongyloides</taxon>
    </lineage>
</organism>
<evidence type="ECO:0000313" key="4">
    <source>
        <dbReference type="Proteomes" id="UP000035682"/>
    </source>
</evidence>
<dbReference type="SUPFAM" id="SSF53474">
    <property type="entry name" value="alpha/beta-Hydrolases"/>
    <property type="match status" value="1"/>
</dbReference>
<dbReference type="eggNOG" id="KOG4569">
    <property type="taxonomic scope" value="Eukaryota"/>
</dbReference>
<keyword evidence="4" id="KW-1185">Reference proteome</keyword>
<reference evidence="3 4" key="1">
    <citation type="submission" date="2014-09" db="EMBL/GenBank/DDBJ databases">
        <authorList>
            <person name="Martin A.A."/>
        </authorList>
    </citation>
    <scope>NUCLEOTIDE SEQUENCE</scope>
    <source>
        <strain evidence="4">ED321</strain>
        <strain evidence="3">ED321 Heterogonic</strain>
    </source>
</reference>
<protein>
    <submittedName>
        <fullName evidence="3 5">Lipase, class 3 family-containing protein</fullName>
    </submittedName>
</protein>
<proteinExistence type="predicted"/>
<dbReference type="CTD" id="36381921"/>
<sequence>MTGILVFLINKVFLIIKISITYGKCGNFKDCSSCADGYEGLIKCQWCAGDNSCHNSLQTDCKPINLITHSFDCPRPVPNGYDYSDDFGRNTVLPLIAATNNDGIDIKVCLQNNFKNITFIKQYTTKCDNDGDTCSSYLAVDNINKTIIAAFRGSKGFIQLLLEGEDFLFNELKTFTLTGGKVDKYFYNGFYGLWNSGMESDLHKLIVEYPYHQLLAVGHSLGGSMASMAAAYCVKKKYFTTETVKLVTFGEPRTGDIAFAEGHDSLVKYTYRIIHNHDLIPHLPPRVFDNLFDSPFHHRYEVWYENDMSKGKSFKICTRADDHACSNSVSNTAAADHTIYFNKNIANFAKNGCK</sequence>
<dbReference type="Pfam" id="PF01764">
    <property type="entry name" value="Lipase_3"/>
    <property type="match status" value="1"/>
</dbReference>
<dbReference type="WBParaSite" id="SRAE_2000419900.1">
    <property type="protein sequence ID" value="SRAE_2000419900.1"/>
    <property type="gene ID" value="WBGene00264428"/>
</dbReference>
<feature type="chain" id="PRO_5015030848" evidence="1">
    <location>
        <begin position="24"/>
        <end position="354"/>
    </location>
</feature>
<dbReference type="AlphaFoldDB" id="A0A090LIA6"/>
<reference evidence="5" key="2">
    <citation type="submission" date="2020-12" db="UniProtKB">
        <authorList>
            <consortium name="WormBaseParasite"/>
        </authorList>
    </citation>
    <scope>IDENTIFICATION</scope>
</reference>
<evidence type="ECO:0000259" key="2">
    <source>
        <dbReference type="Pfam" id="PF01764"/>
    </source>
</evidence>
<dbReference type="InterPro" id="IPR029058">
    <property type="entry name" value="AB_hydrolase_fold"/>
</dbReference>
<evidence type="ECO:0000313" key="6">
    <source>
        <dbReference type="WormBase" id="SRAE_2000419900"/>
    </source>
</evidence>
<dbReference type="EMBL" id="LN609529">
    <property type="protein sequence ID" value="CEF69551.1"/>
    <property type="molecule type" value="Genomic_DNA"/>
</dbReference>
<keyword evidence="1" id="KW-0732">Signal</keyword>
<dbReference type="OMA" id="SSIQPRC"/>
<dbReference type="OrthoDB" id="426718at2759"/>
<dbReference type="Proteomes" id="UP000035682">
    <property type="component" value="Unplaced"/>
</dbReference>
<dbReference type="WormBase" id="SRAE_2000419900">
    <property type="protein sequence ID" value="SRP04753"/>
    <property type="gene ID" value="WBGene00264428"/>
</dbReference>
<dbReference type="Gene3D" id="3.40.50.1820">
    <property type="entry name" value="alpha/beta hydrolase"/>
    <property type="match status" value="1"/>
</dbReference>
<dbReference type="PANTHER" id="PTHR45908:SF18">
    <property type="entry name" value="FUNGAL LIPASE-LIKE DOMAIN-CONTAINING PROTEIN"/>
    <property type="match status" value="1"/>
</dbReference>
<name>A0A090LIA6_STRRB</name>
<evidence type="ECO:0000313" key="3">
    <source>
        <dbReference type="EMBL" id="CEF69551.1"/>
    </source>
</evidence>
<dbReference type="GeneID" id="36381921"/>
<dbReference type="STRING" id="34506.A0A090LIA6"/>
<dbReference type="RefSeq" id="XP_024508751.1">
    <property type="nucleotide sequence ID" value="XM_024643040.1"/>
</dbReference>
<gene>
    <name evidence="3 5 6" type="ORF">SRAE_2000419900</name>
</gene>